<sequence>MKRFALVGLSILCLSLAATTSATARTRTERLAMSTATSTATTLDDTANPKTTPLASSDSETTRTERLAMSAAKLNDLASPKLTPFELVSRAYQGAYRMQGIAGFGSFVTSSADNTIEAKDIIKAAIVAKQLAPEAQIDRHYISAVKLQLLGNQH</sequence>
<dbReference type="RefSeq" id="WP_106309286.1">
    <property type="nucleotide sequence ID" value="NZ_PVWO01000335.1"/>
</dbReference>
<evidence type="ECO:0000256" key="1">
    <source>
        <dbReference type="SAM" id="MobiDB-lite"/>
    </source>
</evidence>
<organism evidence="3 4">
    <name type="scientific">Chamaesiphon polymorphus CCALA 037</name>
    <dbReference type="NCBI Taxonomy" id="2107692"/>
    <lineage>
        <taxon>Bacteria</taxon>
        <taxon>Bacillati</taxon>
        <taxon>Cyanobacteriota</taxon>
        <taxon>Cyanophyceae</taxon>
        <taxon>Gomontiellales</taxon>
        <taxon>Chamaesiphonaceae</taxon>
        <taxon>Chamaesiphon</taxon>
    </lineage>
</organism>
<evidence type="ECO:0000313" key="3">
    <source>
        <dbReference type="EMBL" id="PSB52166.1"/>
    </source>
</evidence>
<reference evidence="3 4" key="1">
    <citation type="submission" date="2018-03" db="EMBL/GenBank/DDBJ databases">
        <title>The ancient ancestry and fast evolution of plastids.</title>
        <authorList>
            <person name="Moore K.R."/>
            <person name="Magnabosco C."/>
            <person name="Momper L."/>
            <person name="Gold D.A."/>
            <person name="Bosak T."/>
            <person name="Fournier G.P."/>
        </authorList>
    </citation>
    <scope>NUCLEOTIDE SEQUENCE [LARGE SCALE GENOMIC DNA]</scope>
    <source>
        <strain evidence="3 4">CCALA 037</strain>
    </source>
</reference>
<dbReference type="OrthoDB" id="514474at2"/>
<feature type="compositionally biased region" description="Polar residues" evidence="1">
    <location>
        <begin position="48"/>
        <end position="59"/>
    </location>
</feature>
<feature type="chain" id="PRO_5015654594" evidence="2">
    <location>
        <begin position="25"/>
        <end position="154"/>
    </location>
</feature>
<evidence type="ECO:0000256" key="2">
    <source>
        <dbReference type="SAM" id="SignalP"/>
    </source>
</evidence>
<feature type="region of interest" description="Disordered" evidence="1">
    <location>
        <begin position="29"/>
        <end position="62"/>
    </location>
</feature>
<dbReference type="Proteomes" id="UP000238937">
    <property type="component" value="Unassembled WGS sequence"/>
</dbReference>
<keyword evidence="2" id="KW-0732">Signal</keyword>
<feature type="signal peptide" evidence="2">
    <location>
        <begin position="1"/>
        <end position="24"/>
    </location>
</feature>
<name>A0A2T1G4S7_9CYAN</name>
<proteinExistence type="predicted"/>
<gene>
    <name evidence="3" type="ORF">C7B77_20780</name>
</gene>
<evidence type="ECO:0000313" key="4">
    <source>
        <dbReference type="Proteomes" id="UP000238937"/>
    </source>
</evidence>
<feature type="compositionally biased region" description="Low complexity" evidence="1">
    <location>
        <begin position="29"/>
        <end position="46"/>
    </location>
</feature>
<comment type="caution">
    <text evidence="3">The sequence shown here is derived from an EMBL/GenBank/DDBJ whole genome shotgun (WGS) entry which is preliminary data.</text>
</comment>
<keyword evidence="4" id="KW-1185">Reference proteome</keyword>
<accession>A0A2T1G4S7</accession>
<dbReference type="EMBL" id="PVWO01000335">
    <property type="protein sequence ID" value="PSB52166.1"/>
    <property type="molecule type" value="Genomic_DNA"/>
</dbReference>
<protein>
    <submittedName>
        <fullName evidence="3">Uncharacterized protein</fullName>
    </submittedName>
</protein>
<dbReference type="AlphaFoldDB" id="A0A2T1G4S7"/>